<reference evidence="1 2" key="1">
    <citation type="journal article" date="2019" name="Genome Biol. Evol.">
        <title>The Rhododendron genome and chromosomal organization provide insight into shared whole-genome duplications across the heath family (Ericaceae).</title>
        <authorList>
            <person name="Soza V.L."/>
            <person name="Lindsley D."/>
            <person name="Waalkes A."/>
            <person name="Ramage E."/>
            <person name="Patwardhan R.P."/>
            <person name="Burton J.N."/>
            <person name="Adey A."/>
            <person name="Kumar A."/>
            <person name="Qiu R."/>
            <person name="Shendure J."/>
            <person name="Hall B."/>
        </authorList>
    </citation>
    <scope>NUCLEOTIDE SEQUENCE [LARGE SCALE GENOMIC DNA]</scope>
    <source>
        <strain evidence="1">RSF 1966-606</strain>
    </source>
</reference>
<feature type="non-terminal residue" evidence="1">
    <location>
        <position position="1"/>
    </location>
</feature>
<gene>
    <name evidence="1" type="ORF">C3L33_05330</name>
</gene>
<dbReference type="EMBL" id="QEFC01000672">
    <property type="protein sequence ID" value="KAE9462762.1"/>
    <property type="molecule type" value="Genomic_DNA"/>
</dbReference>
<evidence type="ECO:0000313" key="2">
    <source>
        <dbReference type="Proteomes" id="UP000428333"/>
    </source>
</evidence>
<evidence type="ECO:0000313" key="1">
    <source>
        <dbReference type="EMBL" id="KAE9462762.1"/>
    </source>
</evidence>
<name>A0A6A4M023_9ERIC</name>
<proteinExistence type="predicted"/>
<dbReference type="AlphaFoldDB" id="A0A6A4M023"/>
<comment type="caution">
    <text evidence="1">The sequence shown here is derived from an EMBL/GenBank/DDBJ whole genome shotgun (WGS) entry which is preliminary data.</text>
</comment>
<protein>
    <submittedName>
        <fullName evidence="1">Uncharacterized protein</fullName>
    </submittedName>
</protein>
<keyword evidence="2" id="KW-1185">Reference proteome</keyword>
<organism evidence="1 2">
    <name type="scientific">Rhododendron williamsianum</name>
    <dbReference type="NCBI Taxonomy" id="262921"/>
    <lineage>
        <taxon>Eukaryota</taxon>
        <taxon>Viridiplantae</taxon>
        <taxon>Streptophyta</taxon>
        <taxon>Embryophyta</taxon>
        <taxon>Tracheophyta</taxon>
        <taxon>Spermatophyta</taxon>
        <taxon>Magnoliopsida</taxon>
        <taxon>eudicotyledons</taxon>
        <taxon>Gunneridae</taxon>
        <taxon>Pentapetalae</taxon>
        <taxon>asterids</taxon>
        <taxon>Ericales</taxon>
        <taxon>Ericaceae</taxon>
        <taxon>Ericoideae</taxon>
        <taxon>Rhodoreae</taxon>
        <taxon>Rhododendron</taxon>
    </lineage>
</organism>
<dbReference type="OrthoDB" id="443318at2759"/>
<dbReference type="Proteomes" id="UP000428333">
    <property type="component" value="Linkage Group LG03"/>
</dbReference>
<sequence>MLSLSRTLCSTAKPSHIKVGNALTDDYHDHLRLVRVYVFDKALDMASEEPGEIDPYSILTPLCTATSSSSSQQKKRWRVSAQEISSYLDKQAYELQSSPKQLMTKVSRKAQQFDLPTCTGKLL</sequence>
<accession>A0A6A4M023</accession>